<organism evidence="2 3">
    <name type="scientific">Rugosimonospora acidiphila</name>
    <dbReference type="NCBI Taxonomy" id="556531"/>
    <lineage>
        <taxon>Bacteria</taxon>
        <taxon>Bacillati</taxon>
        <taxon>Actinomycetota</taxon>
        <taxon>Actinomycetes</taxon>
        <taxon>Micromonosporales</taxon>
        <taxon>Micromonosporaceae</taxon>
        <taxon>Rugosimonospora</taxon>
    </lineage>
</organism>
<dbReference type="Proteomes" id="UP001501570">
    <property type="component" value="Unassembled WGS sequence"/>
</dbReference>
<protein>
    <submittedName>
        <fullName evidence="2">Uncharacterized protein</fullName>
    </submittedName>
</protein>
<feature type="coiled-coil region" evidence="1">
    <location>
        <begin position="11"/>
        <end position="45"/>
    </location>
</feature>
<keyword evidence="1" id="KW-0175">Coiled coil</keyword>
<keyword evidence="3" id="KW-1185">Reference proteome</keyword>
<evidence type="ECO:0000256" key="1">
    <source>
        <dbReference type="SAM" id="Coils"/>
    </source>
</evidence>
<evidence type="ECO:0000313" key="2">
    <source>
        <dbReference type="EMBL" id="GAA5198420.1"/>
    </source>
</evidence>
<gene>
    <name evidence="2" type="ORF">GCM10023322_71790</name>
</gene>
<reference evidence="3" key="1">
    <citation type="journal article" date="2019" name="Int. J. Syst. Evol. Microbiol.">
        <title>The Global Catalogue of Microorganisms (GCM) 10K type strain sequencing project: providing services to taxonomists for standard genome sequencing and annotation.</title>
        <authorList>
            <consortium name="The Broad Institute Genomics Platform"/>
            <consortium name="The Broad Institute Genome Sequencing Center for Infectious Disease"/>
            <person name="Wu L."/>
            <person name="Ma J."/>
        </authorList>
    </citation>
    <scope>NUCLEOTIDE SEQUENCE [LARGE SCALE GENOMIC DNA]</scope>
    <source>
        <strain evidence="3">JCM 18304</strain>
    </source>
</reference>
<name>A0ABP9SPL5_9ACTN</name>
<sequence>MASIDEIIGRIQAASQKVNEAAQSLDAAENTARQLQAAMAAVGVQDKAAQFAQVENVIQGARQHLLGNQEMTNQAINLAKQAGG</sequence>
<dbReference type="RefSeq" id="WP_345637414.1">
    <property type="nucleotide sequence ID" value="NZ_BAABJQ010000033.1"/>
</dbReference>
<accession>A0ABP9SPL5</accession>
<evidence type="ECO:0000313" key="3">
    <source>
        <dbReference type="Proteomes" id="UP001501570"/>
    </source>
</evidence>
<comment type="caution">
    <text evidence="2">The sequence shown here is derived from an EMBL/GenBank/DDBJ whole genome shotgun (WGS) entry which is preliminary data.</text>
</comment>
<dbReference type="EMBL" id="BAABJQ010000033">
    <property type="protein sequence ID" value="GAA5198420.1"/>
    <property type="molecule type" value="Genomic_DNA"/>
</dbReference>
<proteinExistence type="predicted"/>